<evidence type="ECO:0000256" key="7">
    <source>
        <dbReference type="ARBA" id="ARBA00022989"/>
    </source>
</evidence>
<keyword evidence="6" id="KW-0677">Repeat</keyword>
<evidence type="ECO:0000256" key="16">
    <source>
        <dbReference type="PROSITE-ProRule" id="PRU00282"/>
    </source>
</evidence>
<accession>A0A5S6Q226</accession>
<evidence type="ECO:0000256" key="4">
    <source>
        <dbReference type="ARBA" id="ARBA00022449"/>
    </source>
</evidence>
<keyword evidence="8" id="KW-0445">Lipid transport</keyword>
<dbReference type="Proteomes" id="UP000046395">
    <property type="component" value="Unassembled WGS sequence"/>
</dbReference>
<dbReference type="GO" id="GO:0006869">
    <property type="term" value="P:lipid transport"/>
    <property type="evidence" value="ECO:0007669"/>
    <property type="project" value="UniProtKB-KW"/>
</dbReference>
<evidence type="ECO:0000256" key="13">
    <source>
        <dbReference type="ARBA" id="ARBA00050291"/>
    </source>
</evidence>
<dbReference type="AlphaFoldDB" id="A0A5S6Q226"/>
<evidence type="ECO:0000256" key="1">
    <source>
        <dbReference type="ARBA" id="ARBA00004141"/>
    </source>
</evidence>
<evidence type="ECO:0000256" key="17">
    <source>
        <dbReference type="RuleBase" id="RU000488"/>
    </source>
</evidence>
<evidence type="ECO:0000256" key="11">
    <source>
        <dbReference type="ARBA" id="ARBA00040264"/>
    </source>
</evidence>
<keyword evidence="5 16" id="KW-0812">Transmembrane</keyword>
<evidence type="ECO:0000256" key="3">
    <source>
        <dbReference type="ARBA" id="ARBA00022448"/>
    </source>
</evidence>
<feature type="repeat" description="Solcar" evidence="16">
    <location>
        <begin position="312"/>
        <end position="401"/>
    </location>
</feature>
<comment type="catalytic activity">
    <reaction evidence="12">
        <text>oxaloacetate(in) + 2-oxoglutarate(out) = oxaloacetate(out) + 2-oxoglutarate(in)</text>
        <dbReference type="Rhea" id="RHEA:71603"/>
        <dbReference type="ChEBI" id="CHEBI:16452"/>
        <dbReference type="ChEBI" id="CHEBI:16810"/>
    </reaction>
</comment>
<dbReference type="SUPFAM" id="SSF103506">
    <property type="entry name" value="Mitochondrial carrier"/>
    <property type="match status" value="1"/>
</dbReference>
<feature type="repeat" description="Solcar" evidence="16">
    <location>
        <begin position="116"/>
        <end position="203"/>
    </location>
</feature>
<keyword evidence="3 17" id="KW-0813">Transport</keyword>
<comment type="subcellular location">
    <subcellularLocation>
        <location evidence="1">Membrane</location>
        <topology evidence="1">Multi-pass membrane protein</topology>
    </subcellularLocation>
</comment>
<dbReference type="InterPro" id="IPR050391">
    <property type="entry name" value="Mito_Metabolite_Transporter"/>
</dbReference>
<dbReference type="STRING" id="70415.A0A5S6Q226"/>
<comment type="catalytic activity">
    <reaction evidence="14">
        <text>malonate(in) + 2-oxoglutarate(out) = malonate(out) + 2-oxoglutarate(in)</text>
        <dbReference type="Rhea" id="RHEA:71591"/>
        <dbReference type="ChEBI" id="CHEBI:15792"/>
        <dbReference type="ChEBI" id="CHEBI:16810"/>
    </reaction>
</comment>
<comment type="similarity">
    <text evidence="2 17">Belongs to the mitochondrial carrier (TC 2.A.29) family.</text>
</comment>
<dbReference type="InterPro" id="IPR018108">
    <property type="entry name" value="MCP_transmembrane"/>
</dbReference>
<protein>
    <recommendedName>
        <fullName evidence="11">Mitochondrial 2-oxoglutarate/malate carrier protein</fullName>
    </recommendedName>
</protein>
<keyword evidence="9 16" id="KW-0472">Membrane</keyword>
<evidence type="ECO:0000256" key="5">
    <source>
        <dbReference type="ARBA" id="ARBA00022692"/>
    </source>
</evidence>
<dbReference type="WBParaSite" id="TMUE_0000001300.1">
    <property type="protein sequence ID" value="TMUE_0000001300.1"/>
    <property type="gene ID" value="WBGene00297202"/>
</dbReference>
<dbReference type="PANTHER" id="PTHR45618">
    <property type="entry name" value="MITOCHONDRIAL DICARBOXYLATE CARRIER-RELATED"/>
    <property type="match status" value="1"/>
</dbReference>
<comment type="catalytic activity">
    <reaction evidence="13">
        <text>maleate(in) + 2-oxoglutarate(out) = maleate(out) + 2-oxoglutarate(in)</text>
        <dbReference type="Rhea" id="RHEA:71599"/>
        <dbReference type="ChEBI" id="CHEBI:16810"/>
        <dbReference type="ChEBI" id="CHEBI:30780"/>
    </reaction>
</comment>
<evidence type="ECO:0000256" key="12">
    <source>
        <dbReference type="ARBA" id="ARBA00050120"/>
    </source>
</evidence>
<evidence type="ECO:0000313" key="18">
    <source>
        <dbReference type="Proteomes" id="UP000046395"/>
    </source>
</evidence>
<dbReference type="PRINTS" id="PR00784">
    <property type="entry name" value="MTUNCOUPLING"/>
</dbReference>
<dbReference type="Pfam" id="PF00153">
    <property type="entry name" value="Mito_carr"/>
    <property type="match status" value="3"/>
</dbReference>
<name>A0A5S6Q226_TRIMR</name>
<reference evidence="19" key="1">
    <citation type="submission" date="2019-12" db="UniProtKB">
        <authorList>
            <consortium name="WormBaseParasite"/>
        </authorList>
    </citation>
    <scope>IDENTIFICATION</scope>
</reference>
<keyword evidence="4" id="KW-0050">Antiport</keyword>
<dbReference type="InterPro" id="IPR023395">
    <property type="entry name" value="MCP_dom_sf"/>
</dbReference>
<dbReference type="GO" id="GO:0015297">
    <property type="term" value="F:antiporter activity"/>
    <property type="evidence" value="ECO:0007669"/>
    <property type="project" value="UniProtKB-KW"/>
</dbReference>
<feature type="repeat" description="Solcar" evidence="16">
    <location>
        <begin position="212"/>
        <end position="303"/>
    </location>
</feature>
<keyword evidence="7" id="KW-1133">Transmembrane helix</keyword>
<evidence type="ECO:0000256" key="14">
    <source>
        <dbReference type="ARBA" id="ARBA00052538"/>
    </source>
</evidence>
<evidence type="ECO:0000313" key="19">
    <source>
        <dbReference type="WBParaSite" id="TMUE_0000001300.1"/>
    </source>
</evidence>
<proteinExistence type="inferred from homology"/>
<evidence type="ECO:0000256" key="2">
    <source>
        <dbReference type="ARBA" id="ARBA00006375"/>
    </source>
</evidence>
<evidence type="ECO:0000256" key="6">
    <source>
        <dbReference type="ARBA" id="ARBA00022737"/>
    </source>
</evidence>
<comment type="catalytic activity">
    <reaction evidence="10">
        <text>(S)-malate(in) + 2-oxoglutarate(out) = (S)-malate(out) + 2-oxoglutarate(in)</text>
        <dbReference type="Rhea" id="RHEA:71587"/>
        <dbReference type="ChEBI" id="CHEBI:15589"/>
        <dbReference type="ChEBI" id="CHEBI:16810"/>
    </reaction>
</comment>
<evidence type="ECO:0000256" key="9">
    <source>
        <dbReference type="ARBA" id="ARBA00023136"/>
    </source>
</evidence>
<dbReference type="PROSITE" id="PS50920">
    <property type="entry name" value="SOLCAR"/>
    <property type="match status" value="3"/>
</dbReference>
<dbReference type="GO" id="GO:0016020">
    <property type="term" value="C:membrane"/>
    <property type="evidence" value="ECO:0007669"/>
    <property type="project" value="UniProtKB-SubCell"/>
</dbReference>
<comment type="catalytic activity">
    <reaction evidence="15">
        <text>succinate(in) + 2-oxoglutarate(out) = succinate(out) + 2-oxoglutarate(in)</text>
        <dbReference type="Rhea" id="RHEA:71595"/>
        <dbReference type="ChEBI" id="CHEBI:16810"/>
        <dbReference type="ChEBI" id="CHEBI:30031"/>
    </reaction>
</comment>
<dbReference type="Gene3D" id="1.50.40.10">
    <property type="entry name" value="Mitochondrial carrier domain"/>
    <property type="match status" value="1"/>
</dbReference>
<dbReference type="InterPro" id="IPR002067">
    <property type="entry name" value="MCP"/>
</dbReference>
<evidence type="ECO:0000256" key="10">
    <source>
        <dbReference type="ARBA" id="ARBA00036491"/>
    </source>
</evidence>
<evidence type="ECO:0000256" key="8">
    <source>
        <dbReference type="ARBA" id="ARBA00023055"/>
    </source>
</evidence>
<evidence type="ECO:0000256" key="15">
    <source>
        <dbReference type="ARBA" id="ARBA00052710"/>
    </source>
</evidence>
<organism evidence="18 19">
    <name type="scientific">Trichuris muris</name>
    <name type="common">Mouse whipworm</name>
    <dbReference type="NCBI Taxonomy" id="70415"/>
    <lineage>
        <taxon>Eukaryota</taxon>
        <taxon>Metazoa</taxon>
        <taxon>Ecdysozoa</taxon>
        <taxon>Nematoda</taxon>
        <taxon>Enoplea</taxon>
        <taxon>Dorylaimia</taxon>
        <taxon>Trichinellida</taxon>
        <taxon>Trichuridae</taxon>
        <taxon>Trichuris</taxon>
    </lineage>
</organism>
<sequence>MPSWIGHPTTWSRRVIENCPPPPSSLGLRIHLRRGFVIQLSPNIPLGMDARSFIHGSRGTRFRPLARTVRLIPTGVQRLSPTIGAFVRAAIQNREISRRMANDGNVQEPKLKKTVIPNGLKFVFGGTAGMLATLFVQPLDLVKNRMQLAEKRTAMRPSSAVVIGHIINKEGILGLYNGLSAGLLRQATYTTTRLGVYNFLTDHFTKSDHSAPSFVVKAFLGIVAGAIGAIVGTPAELSLIRMTADGRLPLEQRRGYSNVFDALFRVVKEEGVGTLWRGCTPTVVRAMVVNATQLATYSQSKQILIGTKLFNDGISCHFWASMISGLATTITSMPVDMAKTQVQNMRVIDGRPEFRSAFDVWTKVVKTEGILALWKGFTPYYLRLGPHTVLTFVLLEQINAAYLNVVSK</sequence>
<dbReference type="FunFam" id="1.50.40.10:FF:000013">
    <property type="entry name" value="Mitochondrial 2-oxoglutarate/malate carrier protein-like protein"/>
    <property type="match status" value="1"/>
</dbReference>
<keyword evidence="18" id="KW-1185">Reference proteome</keyword>